<evidence type="ECO:0000256" key="9">
    <source>
        <dbReference type="ARBA" id="ARBA00023264"/>
    </source>
</evidence>
<dbReference type="NCBIfam" id="NF003685">
    <property type="entry name" value="PRK05305.2-5"/>
    <property type="match status" value="1"/>
</dbReference>
<evidence type="ECO:0000256" key="10">
    <source>
        <dbReference type="ARBA" id="ARBA00023317"/>
    </source>
</evidence>
<gene>
    <name evidence="11" type="primary">psd</name>
    <name evidence="14" type="ORF">GGE31_003965</name>
    <name evidence="13" type="ORF">GGE33_004296</name>
    <name evidence="15" type="ORF">GGE35_003907</name>
</gene>
<comment type="catalytic activity">
    <reaction evidence="11">
        <text>a 1,2-diacyl-sn-glycero-3-phospho-L-serine + H(+) = a 1,2-diacyl-sn-glycero-3-phosphoethanolamine + CO2</text>
        <dbReference type="Rhea" id="RHEA:20828"/>
        <dbReference type="ChEBI" id="CHEBI:15378"/>
        <dbReference type="ChEBI" id="CHEBI:16526"/>
        <dbReference type="ChEBI" id="CHEBI:57262"/>
        <dbReference type="ChEBI" id="CHEBI:64612"/>
        <dbReference type="EC" id="4.1.1.65"/>
    </reaction>
</comment>
<feature type="chain" id="PRO_5036520141" description="Phosphatidylserine decarboxylase beta chain" evidence="11">
    <location>
        <begin position="1"/>
        <end position="190"/>
    </location>
</feature>
<comment type="PTM">
    <text evidence="11">Is synthesized initially as an inactive proenzyme. Formation of the active enzyme involves a self-maturation process in which the active site pyruvoyl group is generated from an internal serine residue via an autocatalytic post-translational modification. Two non-identical subunits are generated from the proenzyme in this reaction, and the pyruvate is formed at the N-terminus of the alpha chain, which is derived from the carboxyl end of the proenzyme. The post-translation cleavage follows an unusual pathway, termed non-hydrolytic serinolysis, in which the side chain hydroxyl group of the serine supplies its oxygen atom to form the C-terminus of the beta chain, while the remainder of the serine residue undergoes an oxidative deamination to produce ammonia and the pyruvoyl prosthetic group on the alpha chain.</text>
</comment>
<keyword evidence="2 11" id="KW-0444">Lipid biosynthesis</keyword>
<evidence type="ECO:0000256" key="11">
    <source>
        <dbReference type="HAMAP-Rule" id="MF_00664"/>
    </source>
</evidence>
<keyword evidence="4 11" id="KW-0443">Lipid metabolism</keyword>
<evidence type="ECO:0000256" key="3">
    <source>
        <dbReference type="ARBA" id="ARBA00022793"/>
    </source>
</evidence>
<comment type="pathway">
    <text evidence="11">Phospholipid metabolism; phosphatidylethanolamine biosynthesis; phosphatidylethanolamine from CDP-diacylglycerol: step 2/2.</text>
</comment>
<dbReference type="PANTHER" id="PTHR35809:SF1">
    <property type="entry name" value="ARCHAETIDYLSERINE DECARBOXYLASE PROENZYME-RELATED"/>
    <property type="match status" value="1"/>
</dbReference>
<comment type="subcellular location">
    <subcellularLocation>
        <location evidence="11">Cell membrane</location>
        <topology evidence="11">Peripheral membrane protein</topology>
    </subcellularLocation>
</comment>
<evidence type="ECO:0000256" key="8">
    <source>
        <dbReference type="ARBA" id="ARBA00023239"/>
    </source>
</evidence>
<evidence type="ECO:0000256" key="5">
    <source>
        <dbReference type="ARBA" id="ARBA00023136"/>
    </source>
</evidence>
<dbReference type="Proteomes" id="UP000576087">
    <property type="component" value="Unassembled WGS sequence"/>
</dbReference>
<feature type="modified residue" description="Pyruvic acid (Ser); by autocatalysis" evidence="11">
    <location>
        <position position="191"/>
    </location>
</feature>
<comment type="function">
    <text evidence="11">Catalyzes the formation of phosphatidylethanolamine (PtdEtn) from phosphatidylserine (PtdSer).</text>
</comment>
<dbReference type="NCBIfam" id="NF003678">
    <property type="entry name" value="PRK05305.1-2"/>
    <property type="match status" value="1"/>
</dbReference>
<keyword evidence="1 11" id="KW-1003">Cell membrane</keyword>
<dbReference type="GO" id="GO:0004609">
    <property type="term" value="F:phosphatidylserine decarboxylase activity"/>
    <property type="evidence" value="ECO:0007669"/>
    <property type="project" value="UniProtKB-UniRule"/>
</dbReference>
<proteinExistence type="inferred from homology"/>
<evidence type="ECO:0000313" key="15">
    <source>
        <dbReference type="EMBL" id="MBB4448070.1"/>
    </source>
</evidence>
<feature type="active site" description="Schiff-base intermediate with substrate; via pyruvic acid" evidence="11">
    <location>
        <position position="191"/>
    </location>
</feature>
<evidence type="ECO:0000256" key="4">
    <source>
        <dbReference type="ARBA" id="ARBA00023098"/>
    </source>
</evidence>
<evidence type="ECO:0000313" key="14">
    <source>
        <dbReference type="EMBL" id="MBB4413437.1"/>
    </source>
</evidence>
<keyword evidence="9 11" id="KW-1208">Phospholipid metabolism</keyword>
<evidence type="ECO:0000313" key="17">
    <source>
        <dbReference type="Proteomes" id="UP000524535"/>
    </source>
</evidence>
<keyword evidence="6 11" id="KW-0865">Zymogen</keyword>
<comment type="subunit">
    <text evidence="11">Heterodimer of a large membrane-associated beta subunit and a small pyruvoyl-containing alpha subunit.</text>
</comment>
<dbReference type="InterPro" id="IPR033175">
    <property type="entry name" value="PSD-A"/>
</dbReference>
<evidence type="ECO:0000256" key="12">
    <source>
        <dbReference type="SAM" id="Phobius"/>
    </source>
</evidence>
<evidence type="ECO:0000256" key="1">
    <source>
        <dbReference type="ARBA" id="ARBA00022475"/>
    </source>
</evidence>
<keyword evidence="10 11" id="KW-0670">Pyruvate</keyword>
<sequence>MINLFDTIRNTLVPIHKEGYVFVAIFFVVSLILGYFAEPLFWIGLVLTLWCAYFFRDPERVVPQDDDLIVSPADGRISHVAMVVPPSELGLGSEPMLRISVFMNVFNCHVNRSPVRGEVKVIEYRAGQFVNAELDKASSDNERNGLVIESRHGNVGVVQIAGFVARRIVCWVKPGEPLNAGERFGLIRFGSRLDVFVPNGGQARVSIGQLAIAGETVLAEFGSTKGPSLGRRS</sequence>
<accession>A0A7W6SB30</accession>
<dbReference type="UniPathway" id="UPA00558">
    <property type="reaction ID" value="UER00616"/>
</dbReference>
<comment type="caution">
    <text evidence="13">The sequence shown here is derived from an EMBL/GenBank/DDBJ whole genome shotgun (WGS) entry which is preliminary data.</text>
</comment>
<feature type="transmembrane region" description="Helical" evidence="12">
    <location>
        <begin position="20"/>
        <end position="53"/>
    </location>
</feature>
<comment type="similarity">
    <text evidence="11">Belongs to the phosphatidylserine decarboxylase family. PSD-A subfamily.</text>
</comment>
<evidence type="ECO:0000313" key="18">
    <source>
        <dbReference type="Proteomes" id="UP000576087"/>
    </source>
</evidence>
<keyword evidence="3 11" id="KW-0210">Decarboxylase</keyword>
<dbReference type="EMBL" id="JACIGY010000006">
    <property type="protein sequence ID" value="MBB4413437.1"/>
    <property type="molecule type" value="Genomic_DNA"/>
</dbReference>
<keyword evidence="7 11" id="KW-0594">Phospholipid biosynthesis</keyword>
<dbReference type="GO" id="GO:0006646">
    <property type="term" value="P:phosphatidylethanolamine biosynthetic process"/>
    <property type="evidence" value="ECO:0007669"/>
    <property type="project" value="UniProtKB-UniRule"/>
</dbReference>
<dbReference type="GO" id="GO:0005886">
    <property type="term" value="C:plasma membrane"/>
    <property type="evidence" value="ECO:0007669"/>
    <property type="project" value="UniProtKB-SubCell"/>
</dbReference>
<dbReference type="PANTHER" id="PTHR35809">
    <property type="entry name" value="ARCHAETIDYLSERINE DECARBOXYLASE PROENZYME-RELATED"/>
    <property type="match status" value="1"/>
</dbReference>
<comment type="cofactor">
    <cofactor evidence="11">
        <name>pyruvate</name>
        <dbReference type="ChEBI" id="CHEBI:15361"/>
    </cofactor>
    <text evidence="11">Binds 1 pyruvoyl group covalently per subunit.</text>
</comment>
<evidence type="ECO:0000313" key="13">
    <source>
        <dbReference type="EMBL" id="MBB4350531.1"/>
    </source>
</evidence>
<dbReference type="EC" id="4.1.1.65" evidence="11"/>
<keyword evidence="5 11" id="KW-0472">Membrane</keyword>
<dbReference type="Proteomes" id="UP000520770">
    <property type="component" value="Unassembled WGS sequence"/>
</dbReference>
<keyword evidence="17" id="KW-1185">Reference proteome</keyword>
<dbReference type="NCBIfam" id="NF003679">
    <property type="entry name" value="PRK05305.1-3"/>
    <property type="match status" value="1"/>
</dbReference>
<feature type="site" description="Cleavage (non-hydrolytic); by autocatalysis" evidence="11">
    <location>
        <begin position="190"/>
        <end position="191"/>
    </location>
</feature>
<dbReference type="EMBL" id="JACIGW010000005">
    <property type="protein sequence ID" value="MBB4350531.1"/>
    <property type="molecule type" value="Genomic_DNA"/>
</dbReference>
<evidence type="ECO:0000313" key="16">
    <source>
        <dbReference type="Proteomes" id="UP000520770"/>
    </source>
</evidence>
<feature type="chain" id="PRO_5036520140" description="Phosphatidylserine decarboxylase alpha chain" evidence="11">
    <location>
        <begin position="191"/>
        <end position="233"/>
    </location>
</feature>
<evidence type="ECO:0000256" key="6">
    <source>
        <dbReference type="ARBA" id="ARBA00023145"/>
    </source>
</evidence>
<keyword evidence="8 11" id="KW-0456">Lyase</keyword>
<protein>
    <recommendedName>
        <fullName evidence="11">Phosphatidylserine decarboxylase proenzyme</fullName>
        <ecNumber evidence="11">4.1.1.65</ecNumber>
    </recommendedName>
    <component>
        <recommendedName>
            <fullName evidence="11">Phosphatidylserine decarboxylase alpha chain</fullName>
        </recommendedName>
    </component>
    <component>
        <recommendedName>
            <fullName evidence="11">Phosphatidylserine decarboxylase beta chain</fullName>
        </recommendedName>
    </component>
</protein>
<dbReference type="InterPro" id="IPR003817">
    <property type="entry name" value="PS_Dcarbxylase"/>
</dbReference>
<dbReference type="AlphaFoldDB" id="A0A7W6SB30"/>
<name>A0A7W6SB30_9HYPH</name>
<dbReference type="Pfam" id="PF02666">
    <property type="entry name" value="PS_Dcarbxylase"/>
    <property type="match status" value="1"/>
</dbReference>
<dbReference type="EMBL" id="JACIHM010000006">
    <property type="protein sequence ID" value="MBB4448070.1"/>
    <property type="molecule type" value="Genomic_DNA"/>
</dbReference>
<dbReference type="NCBIfam" id="NF003677">
    <property type="entry name" value="PRK05305.1-1"/>
    <property type="match status" value="1"/>
</dbReference>
<keyword evidence="12" id="KW-0812">Transmembrane</keyword>
<evidence type="ECO:0000256" key="2">
    <source>
        <dbReference type="ARBA" id="ARBA00022516"/>
    </source>
</evidence>
<reference evidence="16 17" key="1">
    <citation type="submission" date="2020-08" db="EMBL/GenBank/DDBJ databases">
        <title>Genomic Encyclopedia of Type Strains, Phase IV (KMG-V): Genome sequencing to study the core and pangenomes of soil and plant-associated prokaryotes.</title>
        <authorList>
            <person name="Whitman W."/>
        </authorList>
    </citation>
    <scope>NUCLEOTIDE SEQUENCE [LARGE SCALE GENOMIC DNA]</scope>
    <source>
        <strain evidence="14 17">SEMIA 444</strain>
        <strain evidence="13 16">SEMIA 448</strain>
        <strain evidence="15 18">SEMIA 452</strain>
    </source>
</reference>
<organism evidence="13 16">
    <name type="scientific">Aliirhizobium cellulosilyticum</name>
    <dbReference type="NCBI Taxonomy" id="393664"/>
    <lineage>
        <taxon>Bacteria</taxon>
        <taxon>Pseudomonadati</taxon>
        <taxon>Pseudomonadota</taxon>
        <taxon>Alphaproteobacteria</taxon>
        <taxon>Hyphomicrobiales</taxon>
        <taxon>Rhizobiaceae</taxon>
        <taxon>Aliirhizobium</taxon>
    </lineage>
</organism>
<dbReference type="Proteomes" id="UP000524535">
    <property type="component" value="Unassembled WGS sequence"/>
</dbReference>
<keyword evidence="12" id="KW-1133">Transmembrane helix</keyword>
<evidence type="ECO:0000256" key="7">
    <source>
        <dbReference type="ARBA" id="ARBA00023209"/>
    </source>
</evidence>
<dbReference type="HAMAP" id="MF_00664">
    <property type="entry name" value="PS_decarb_PSD_A"/>
    <property type="match status" value="1"/>
</dbReference>